<organism evidence="1 2">
    <name type="scientific">Trichonephila inaurata madagascariensis</name>
    <dbReference type="NCBI Taxonomy" id="2747483"/>
    <lineage>
        <taxon>Eukaryota</taxon>
        <taxon>Metazoa</taxon>
        <taxon>Ecdysozoa</taxon>
        <taxon>Arthropoda</taxon>
        <taxon>Chelicerata</taxon>
        <taxon>Arachnida</taxon>
        <taxon>Araneae</taxon>
        <taxon>Araneomorphae</taxon>
        <taxon>Entelegynae</taxon>
        <taxon>Araneoidea</taxon>
        <taxon>Nephilidae</taxon>
        <taxon>Trichonephila</taxon>
        <taxon>Trichonephila inaurata</taxon>
    </lineage>
</organism>
<dbReference type="AlphaFoldDB" id="A0A8X7CN50"/>
<keyword evidence="2" id="KW-1185">Reference proteome</keyword>
<sequence>MWKEPGIRYYTSKGDQYAKELWFAWGIDGLKQGVMIILAQTSLDWSSNTTRLRLASSLDPKSIESVCDYFGRSIVAHQCHHKTLLKLSV</sequence>
<dbReference type="Proteomes" id="UP000886998">
    <property type="component" value="Unassembled WGS sequence"/>
</dbReference>
<evidence type="ECO:0000313" key="1">
    <source>
        <dbReference type="EMBL" id="GFY69937.1"/>
    </source>
</evidence>
<evidence type="ECO:0000313" key="2">
    <source>
        <dbReference type="Proteomes" id="UP000886998"/>
    </source>
</evidence>
<protein>
    <submittedName>
        <fullName evidence="1">Uncharacterized protein</fullName>
    </submittedName>
</protein>
<comment type="caution">
    <text evidence="1">The sequence shown here is derived from an EMBL/GenBank/DDBJ whole genome shotgun (WGS) entry which is preliminary data.</text>
</comment>
<name>A0A8X7CN50_9ARAC</name>
<dbReference type="EMBL" id="BMAV01017901">
    <property type="protein sequence ID" value="GFY69937.1"/>
    <property type="molecule type" value="Genomic_DNA"/>
</dbReference>
<gene>
    <name evidence="1" type="ORF">TNIN_4161</name>
</gene>
<reference evidence="1" key="1">
    <citation type="submission" date="2020-08" db="EMBL/GenBank/DDBJ databases">
        <title>Multicomponent nature underlies the extraordinary mechanical properties of spider dragline silk.</title>
        <authorList>
            <person name="Kono N."/>
            <person name="Nakamura H."/>
            <person name="Mori M."/>
            <person name="Yoshida Y."/>
            <person name="Ohtoshi R."/>
            <person name="Malay A.D."/>
            <person name="Moran D.A.P."/>
            <person name="Tomita M."/>
            <person name="Numata K."/>
            <person name="Arakawa K."/>
        </authorList>
    </citation>
    <scope>NUCLEOTIDE SEQUENCE</scope>
</reference>
<accession>A0A8X7CN50</accession>
<proteinExistence type="predicted"/>